<dbReference type="GO" id="GO:0006313">
    <property type="term" value="P:DNA transposition"/>
    <property type="evidence" value="ECO:0007669"/>
    <property type="project" value="InterPro"/>
</dbReference>
<protein>
    <recommendedName>
        <fullName evidence="1">Transposase IS110-like N-terminal domain-containing protein</fullName>
    </recommendedName>
</protein>
<gene>
    <name evidence="2" type="ORF">KSF_105370</name>
</gene>
<evidence type="ECO:0000313" key="2">
    <source>
        <dbReference type="EMBL" id="GHP00490.1"/>
    </source>
</evidence>
<dbReference type="Pfam" id="PF01548">
    <property type="entry name" value="DEDD_Tnp_IS110"/>
    <property type="match status" value="1"/>
</dbReference>
<dbReference type="AlphaFoldDB" id="A0A8J3IYY0"/>
<reference evidence="2" key="1">
    <citation type="submission" date="2020-10" db="EMBL/GenBank/DDBJ databases">
        <title>Taxonomic study of unclassified bacteria belonging to the class Ktedonobacteria.</title>
        <authorList>
            <person name="Yabe S."/>
            <person name="Wang C.M."/>
            <person name="Zheng Y."/>
            <person name="Sakai Y."/>
            <person name="Cavaletti L."/>
            <person name="Monciardini P."/>
            <person name="Donadio S."/>
        </authorList>
    </citation>
    <scope>NUCLEOTIDE SEQUENCE</scope>
    <source>
        <strain evidence="2">ID150040</strain>
    </source>
</reference>
<feature type="domain" description="Transposase IS110-like N-terminal" evidence="1">
    <location>
        <begin position="4"/>
        <end position="128"/>
    </location>
</feature>
<sequence length="134" mass="14883">MWYAGIDWADEKHDLMVLDDAGHQVGKRQVKHTVEGLKELTDLLQSISGPHRKTEVACIVETNHGLLITALLEAGFPVYPVNPNTIDRRRSASGAKTDSIDAYLLAKVGRADFADLRRLTPDSPIIAERKRIDP</sequence>
<proteinExistence type="predicted"/>
<dbReference type="Proteomes" id="UP000597444">
    <property type="component" value="Unassembled WGS sequence"/>
</dbReference>
<dbReference type="GO" id="GO:0003677">
    <property type="term" value="F:DNA binding"/>
    <property type="evidence" value="ECO:0007669"/>
    <property type="project" value="InterPro"/>
</dbReference>
<name>A0A8J3IYY0_9CHLR</name>
<dbReference type="InterPro" id="IPR002525">
    <property type="entry name" value="Transp_IS110-like_N"/>
</dbReference>
<organism evidence="2 3">
    <name type="scientific">Reticulibacter mediterranei</name>
    <dbReference type="NCBI Taxonomy" id="2778369"/>
    <lineage>
        <taxon>Bacteria</taxon>
        <taxon>Bacillati</taxon>
        <taxon>Chloroflexota</taxon>
        <taxon>Ktedonobacteria</taxon>
        <taxon>Ktedonobacterales</taxon>
        <taxon>Reticulibacteraceae</taxon>
        <taxon>Reticulibacter</taxon>
    </lineage>
</organism>
<comment type="caution">
    <text evidence="2">The sequence shown here is derived from an EMBL/GenBank/DDBJ whole genome shotgun (WGS) entry which is preliminary data.</text>
</comment>
<dbReference type="PANTHER" id="PTHR33055">
    <property type="entry name" value="TRANSPOSASE FOR INSERTION SEQUENCE ELEMENT IS1111A"/>
    <property type="match status" value="1"/>
</dbReference>
<dbReference type="InterPro" id="IPR047650">
    <property type="entry name" value="Transpos_IS110"/>
</dbReference>
<evidence type="ECO:0000313" key="3">
    <source>
        <dbReference type="Proteomes" id="UP000597444"/>
    </source>
</evidence>
<dbReference type="PANTHER" id="PTHR33055:SF3">
    <property type="entry name" value="PUTATIVE TRANSPOSASE FOR IS117-RELATED"/>
    <property type="match status" value="1"/>
</dbReference>
<evidence type="ECO:0000259" key="1">
    <source>
        <dbReference type="Pfam" id="PF01548"/>
    </source>
</evidence>
<dbReference type="EMBL" id="BNJK01000002">
    <property type="protein sequence ID" value="GHP00490.1"/>
    <property type="molecule type" value="Genomic_DNA"/>
</dbReference>
<dbReference type="GO" id="GO:0004803">
    <property type="term" value="F:transposase activity"/>
    <property type="evidence" value="ECO:0007669"/>
    <property type="project" value="InterPro"/>
</dbReference>
<keyword evidence="3" id="KW-1185">Reference proteome</keyword>
<accession>A0A8J3IYY0</accession>